<dbReference type="AlphaFoldDB" id="A0A8H9HDL1"/>
<feature type="signal peptide" evidence="3">
    <location>
        <begin position="1"/>
        <end position="26"/>
    </location>
</feature>
<feature type="transmembrane region" description="Helical" evidence="2">
    <location>
        <begin position="309"/>
        <end position="329"/>
    </location>
</feature>
<keyword evidence="5" id="KW-1185">Reference proteome</keyword>
<dbReference type="Proteomes" id="UP000614239">
    <property type="component" value="Unassembled WGS sequence"/>
</dbReference>
<gene>
    <name evidence="4" type="ORF">GCM10011612_13720</name>
</gene>
<keyword evidence="2" id="KW-0472">Membrane</keyword>
<proteinExistence type="predicted"/>
<feature type="region of interest" description="Disordered" evidence="1">
    <location>
        <begin position="250"/>
        <end position="302"/>
    </location>
</feature>
<reference evidence="4" key="2">
    <citation type="submission" date="2020-09" db="EMBL/GenBank/DDBJ databases">
        <authorList>
            <person name="Sun Q."/>
            <person name="Zhou Y."/>
        </authorList>
    </citation>
    <scope>NUCLEOTIDE SEQUENCE</scope>
    <source>
        <strain evidence="4">CGMCC 4.7372</strain>
    </source>
</reference>
<dbReference type="NCBIfam" id="TIGR01167">
    <property type="entry name" value="LPXTG_anchor"/>
    <property type="match status" value="1"/>
</dbReference>
<evidence type="ECO:0000313" key="4">
    <source>
        <dbReference type="EMBL" id="GGO98552.1"/>
    </source>
</evidence>
<keyword evidence="2" id="KW-1133">Transmembrane helix</keyword>
<dbReference type="OrthoDB" id="3254952at2"/>
<evidence type="ECO:0000313" key="5">
    <source>
        <dbReference type="Proteomes" id="UP000614239"/>
    </source>
</evidence>
<feature type="chain" id="PRO_5034219350" description="Peptidase" evidence="3">
    <location>
        <begin position="27"/>
        <end position="334"/>
    </location>
</feature>
<evidence type="ECO:0000256" key="2">
    <source>
        <dbReference type="SAM" id="Phobius"/>
    </source>
</evidence>
<dbReference type="RefSeq" id="WP_080462477.1">
    <property type="nucleotide sequence ID" value="NZ_BMNJ01000004.1"/>
</dbReference>
<accession>A0A8H9HDL1</accession>
<name>A0A8H9HDL1_9ACTO</name>
<keyword evidence="3" id="KW-0732">Signal</keyword>
<comment type="caution">
    <text evidence="4">The sequence shown here is derived from an EMBL/GenBank/DDBJ whole genome shotgun (WGS) entry which is preliminary data.</text>
</comment>
<keyword evidence="2" id="KW-0812">Transmembrane</keyword>
<evidence type="ECO:0008006" key="6">
    <source>
        <dbReference type="Google" id="ProtNLM"/>
    </source>
</evidence>
<reference evidence="4" key="1">
    <citation type="journal article" date="2014" name="Int. J. Syst. Evol. Microbiol.">
        <title>Complete genome sequence of Corynebacterium casei LMG S-19264T (=DSM 44701T), isolated from a smear-ripened cheese.</title>
        <authorList>
            <consortium name="US DOE Joint Genome Institute (JGI-PGF)"/>
            <person name="Walter F."/>
            <person name="Albersmeier A."/>
            <person name="Kalinowski J."/>
            <person name="Ruckert C."/>
        </authorList>
    </citation>
    <scope>NUCLEOTIDE SEQUENCE</scope>
    <source>
        <strain evidence="4">CGMCC 4.7372</strain>
    </source>
</reference>
<organism evidence="4 5">
    <name type="scientific">Actinomyces gaoshouyii</name>
    <dbReference type="NCBI Taxonomy" id="1960083"/>
    <lineage>
        <taxon>Bacteria</taxon>
        <taxon>Bacillati</taxon>
        <taxon>Actinomycetota</taxon>
        <taxon>Actinomycetes</taxon>
        <taxon>Actinomycetales</taxon>
        <taxon>Actinomycetaceae</taxon>
        <taxon>Actinomyces</taxon>
    </lineage>
</organism>
<dbReference type="EMBL" id="BMNJ01000004">
    <property type="protein sequence ID" value="GGO98552.1"/>
    <property type="molecule type" value="Genomic_DNA"/>
</dbReference>
<feature type="compositionally biased region" description="Low complexity" evidence="1">
    <location>
        <begin position="256"/>
        <end position="295"/>
    </location>
</feature>
<evidence type="ECO:0000256" key="1">
    <source>
        <dbReference type="SAM" id="MobiDB-lite"/>
    </source>
</evidence>
<evidence type="ECO:0000256" key="3">
    <source>
        <dbReference type="SAM" id="SignalP"/>
    </source>
</evidence>
<protein>
    <recommendedName>
        <fullName evidence="6">Peptidase</fullName>
    </recommendedName>
</protein>
<sequence>MRLGRPFAITAAALLAAGAVTTTATADEPDFAFSDDVADTADPASTAFPVSGTGCASTAENPATVLVTLAQGDSDDNIKAATPTTINVAPGNSTWSGTIDLADAVGQVGVAPTTEPWVLAAQCVQYGKDDGTITAQRLILDATKAEAALTLKDDGDAQSFEFSGSGFTPDETVTLTLRDGNGDVVATLATMTADAEGRIAASFPAPTGIADGSYDAVVEGSRYGEGGTLERKVAVSGGVFSYEGKDGSELMGSPDATATAAPAAPAAPAAAQNAPAPAAAQNTATPAAAQNTAPAKEGKEDLASTGADAMTFIIIGGSLATAGGLLLAARHRRA</sequence>